<feature type="domain" description="TRIP4/RQT4 C2HC5-type zinc finger" evidence="16">
    <location>
        <begin position="267"/>
        <end position="318"/>
    </location>
</feature>
<sequence>MSGDLVAWAVPQLSSLLPLDEESLTQIITYTAGLSKEESAEHLRNLLGDSPVVLEFVSSFNSRRRGGNDANASRPSPQSGTSTPRTDNDDDARRPEKSQGKKSKRNKAPLHSTGPPRRPDNYGDVSGAYKKADQETDYMARSSKSNTNINTPSLSTKPAAFLYPKTTNSPSPYASSAASSRNPSPGPKSSSKAPPSAAGPLISDYLPNVKSKTAKPSRHAGPSSGGAGSGHSTPGKGSVTTTNIADLTSAIAALEVSTNPTFSKNKQTCNCDALLHPLFTPAPNCLNCGKIICSLEGLQPCSFCGAAILSNEEIQSMIKELRAERGQEKMRVHNEGVHHTGGPGASGSSASPSKLDAAMAHRDKLLSFQAHNAQRTRVVDEAADFETPNVGSTQWMSPAQRALALKKQQRILRELEEKAKPEWEKKKTIMSLDIKGGRVVRTYQAAPSSAPREDTAAEEAAADELVAAGSENSRGSSGAAFSKNPLLASGGLVRPIWKSSVDDQPSDKSSHREAKQTWRRTRNILLTRLPPASCGHHHPSSMLLEHLTSLRFAAGVALGSLAVLLTGYVAYNRFFHPLRRIPGPFLESITPWVQLYHALKGDRHLWLHDLHRQYGSYVRVAPNFVSFNTAQSLHDIYGHGKRLKKSDFYNGFTAIKGVYNTHNAIDKTMHGKKRRVLSHAFSDNALKGMEDVVLIHIRQLCAVLGEEADSSRNIILENEYKTEKGLVVRNMSNWLSFMTYDVLGELCFGKSFDMLIDSAKRRMVHLVDSAAYRHYVCGLWMPLDRWGLDKIFIRKLTMERWNFIMNSRVEATKRAKERVEAGHGAKKDFFYYLLNAKDPETGEGLSMKELWGESNVLMIAGSDTTSTSLAATLFYLVRNPRVLETLKKEVRAAYTDVEEIISGAQLNSLDYLKACTDEAMRLAPAVPGAIPREAMEGGAHVDGVYLPAGTDCGTPAFSIHRQPEYYREPLEYIPERWIEGTTCQSNTTGLSWTSTKTDVEIGRRAYCPFSLGPRGCIGKSMALMEMRITLARLMFLFDIEFADSAGEDADGQFAMVDHFVVAKKGPTVIFRKRLIELSYLKMWSPLYVTLFQSTIVNAISNILAQIIDQWNSDEPFRLSLLALVQFVTYCIIIVPINFYWQRWMEAHYPGFPTSLRRWFSRSSSPSSPGGARAAAGRGGIDSHPVLIPIEELAVKEKSIASVQSSSHASRLPAASNNQNGTKNFVIKFMLDQTVGSVVNIWLFIVLINLLKGGSWAFTATRVREDMPGIMIARLKYRPVVASLMYTVIPVDRRVVFGSACGVIWSVYLSLHSLSR</sequence>
<keyword evidence="6 15" id="KW-0812">Transmembrane</keyword>
<dbReference type="FunFam" id="1.10.630.10:FF:000063">
    <property type="entry name" value="Cytochrome P450 monooxygenase"/>
    <property type="match status" value="1"/>
</dbReference>
<keyword evidence="11" id="KW-0503">Monooxygenase</keyword>
<dbReference type="GO" id="GO:0008270">
    <property type="term" value="F:zinc ion binding"/>
    <property type="evidence" value="ECO:0007669"/>
    <property type="project" value="InterPro"/>
</dbReference>
<feature type="compositionally biased region" description="Polar residues" evidence="14">
    <location>
        <begin position="142"/>
        <end position="156"/>
    </location>
</feature>
<feature type="transmembrane region" description="Helical" evidence="15">
    <location>
        <begin position="1237"/>
        <end position="1257"/>
    </location>
</feature>
<dbReference type="InterPro" id="IPR036396">
    <property type="entry name" value="Cyt_P450_sf"/>
</dbReference>
<protein>
    <recommendedName>
        <fullName evidence="16">TRIP4/RQT4 C2HC5-type zinc finger domain-containing protein</fullName>
    </recommendedName>
</protein>
<evidence type="ECO:0000256" key="3">
    <source>
        <dbReference type="ARBA" id="ARBA00006824"/>
    </source>
</evidence>
<feature type="transmembrane region" description="Helical" evidence="15">
    <location>
        <begin position="1294"/>
        <end position="1313"/>
    </location>
</feature>
<evidence type="ECO:0000256" key="4">
    <source>
        <dbReference type="ARBA" id="ARBA00010617"/>
    </source>
</evidence>
<feature type="region of interest" description="Disordered" evidence="14">
    <location>
        <begin position="335"/>
        <end position="354"/>
    </location>
</feature>
<dbReference type="Gene3D" id="1.10.630.10">
    <property type="entry name" value="Cytochrome P450"/>
    <property type="match status" value="1"/>
</dbReference>
<dbReference type="InterPro" id="IPR009349">
    <property type="entry name" value="TRIP4/RQT4_C2HC5_Znf"/>
</dbReference>
<dbReference type="InterPro" id="IPR017972">
    <property type="entry name" value="Cyt_P450_CS"/>
</dbReference>
<comment type="similarity">
    <text evidence="3">Belongs to the peroxisomal membrane protein PXMP2/4 family.</text>
</comment>
<dbReference type="GO" id="GO:0072344">
    <property type="term" value="P:rescue of stalled ribosome"/>
    <property type="evidence" value="ECO:0007669"/>
    <property type="project" value="InterPro"/>
</dbReference>
<evidence type="ECO:0000256" key="6">
    <source>
        <dbReference type="ARBA" id="ARBA00022692"/>
    </source>
</evidence>
<dbReference type="PRINTS" id="PR00463">
    <property type="entry name" value="EP450I"/>
</dbReference>
<name>A0A7H8QTB0_TALRU</name>
<dbReference type="GeneID" id="55991648"/>
<dbReference type="InterPro" id="IPR007248">
    <property type="entry name" value="Mpv17_PMP22"/>
</dbReference>
<dbReference type="InterPro" id="IPR050121">
    <property type="entry name" value="Cytochrome_P450_monoxygenase"/>
</dbReference>
<evidence type="ECO:0000256" key="11">
    <source>
        <dbReference type="ARBA" id="ARBA00023033"/>
    </source>
</evidence>
<gene>
    <name evidence="17" type="ORF">TRUGW13939_04146</name>
</gene>
<evidence type="ECO:0000256" key="14">
    <source>
        <dbReference type="SAM" id="MobiDB-lite"/>
    </source>
</evidence>
<dbReference type="GO" id="GO:0016020">
    <property type="term" value="C:membrane"/>
    <property type="evidence" value="ECO:0007669"/>
    <property type="project" value="UniProtKB-SubCell"/>
</dbReference>
<dbReference type="Pfam" id="PF06221">
    <property type="entry name" value="zf-C2HC5"/>
    <property type="match status" value="1"/>
</dbReference>
<comment type="subcellular location">
    <subcellularLocation>
        <location evidence="2">Membrane</location>
        <topology evidence="2">Multi-pass membrane protein</topology>
    </subcellularLocation>
</comment>
<keyword evidence="5 13" id="KW-0349">Heme</keyword>
<feature type="region of interest" description="Disordered" evidence="14">
    <location>
        <begin position="62"/>
        <end position="241"/>
    </location>
</feature>
<evidence type="ECO:0000256" key="9">
    <source>
        <dbReference type="ARBA" id="ARBA00023002"/>
    </source>
</evidence>
<dbReference type="RefSeq" id="XP_035343216.1">
    <property type="nucleotide sequence ID" value="XM_035487323.1"/>
</dbReference>
<evidence type="ECO:0000313" key="17">
    <source>
        <dbReference type="EMBL" id="QKX57038.1"/>
    </source>
</evidence>
<evidence type="ECO:0000256" key="13">
    <source>
        <dbReference type="PIRSR" id="PIRSR602401-1"/>
    </source>
</evidence>
<keyword evidence="12 15" id="KW-0472">Membrane</keyword>
<proteinExistence type="inferred from homology"/>
<evidence type="ECO:0000256" key="2">
    <source>
        <dbReference type="ARBA" id="ARBA00004141"/>
    </source>
</evidence>
<dbReference type="InterPro" id="IPR002401">
    <property type="entry name" value="Cyt_P450_E_grp-I"/>
</dbReference>
<comment type="similarity">
    <text evidence="4">Belongs to the cytochrome P450 family.</text>
</comment>
<dbReference type="PANTHER" id="PTHR24305">
    <property type="entry name" value="CYTOCHROME P450"/>
    <property type="match status" value="1"/>
</dbReference>
<dbReference type="CDD" id="cd11061">
    <property type="entry name" value="CYP67-like"/>
    <property type="match status" value="1"/>
</dbReference>
<dbReference type="EMBL" id="CP055899">
    <property type="protein sequence ID" value="QKX57038.1"/>
    <property type="molecule type" value="Genomic_DNA"/>
</dbReference>
<comment type="cofactor">
    <cofactor evidence="1 13">
        <name>heme</name>
        <dbReference type="ChEBI" id="CHEBI:30413"/>
    </cofactor>
</comment>
<keyword evidence="9" id="KW-0560">Oxidoreductase</keyword>
<dbReference type="Proteomes" id="UP000509510">
    <property type="component" value="Chromosome II"/>
</dbReference>
<dbReference type="PROSITE" id="PS00086">
    <property type="entry name" value="CYTOCHROME_P450"/>
    <property type="match status" value="1"/>
</dbReference>
<organism evidence="17 18">
    <name type="scientific">Talaromyces rugulosus</name>
    <name type="common">Penicillium rugulosum</name>
    <dbReference type="NCBI Taxonomy" id="121627"/>
    <lineage>
        <taxon>Eukaryota</taxon>
        <taxon>Fungi</taxon>
        <taxon>Dikarya</taxon>
        <taxon>Ascomycota</taxon>
        <taxon>Pezizomycotina</taxon>
        <taxon>Eurotiomycetes</taxon>
        <taxon>Eurotiomycetidae</taxon>
        <taxon>Eurotiales</taxon>
        <taxon>Trichocomaceae</taxon>
        <taxon>Talaromyces</taxon>
        <taxon>Talaromyces sect. Islandici</taxon>
    </lineage>
</organism>
<reference evidence="18" key="1">
    <citation type="submission" date="2020-06" db="EMBL/GenBank/DDBJ databases">
        <title>A chromosome-scale genome assembly of Talaromyces rugulosus W13939.</title>
        <authorList>
            <person name="Wang B."/>
            <person name="Guo L."/>
            <person name="Ye K."/>
            <person name="Wang L."/>
        </authorList>
    </citation>
    <scope>NUCLEOTIDE SEQUENCE [LARGE SCALE GENOMIC DNA]</scope>
    <source>
        <strain evidence="18">W13939</strain>
    </source>
</reference>
<feature type="compositionally biased region" description="Polar residues" evidence="14">
    <location>
        <begin position="70"/>
        <end position="85"/>
    </location>
</feature>
<evidence type="ECO:0000256" key="10">
    <source>
        <dbReference type="ARBA" id="ARBA00023004"/>
    </source>
</evidence>
<dbReference type="Pfam" id="PF00067">
    <property type="entry name" value="p450"/>
    <property type="match status" value="1"/>
</dbReference>
<dbReference type="PRINTS" id="PR00385">
    <property type="entry name" value="P450"/>
</dbReference>
<evidence type="ECO:0000256" key="5">
    <source>
        <dbReference type="ARBA" id="ARBA00022617"/>
    </source>
</evidence>
<evidence type="ECO:0000256" key="8">
    <source>
        <dbReference type="ARBA" id="ARBA00022989"/>
    </source>
</evidence>
<dbReference type="SUPFAM" id="SSF48264">
    <property type="entry name" value="Cytochrome P450"/>
    <property type="match status" value="1"/>
</dbReference>
<dbReference type="Pfam" id="PF04117">
    <property type="entry name" value="Mpv17_PMP22"/>
    <property type="match status" value="1"/>
</dbReference>
<keyword evidence="8 15" id="KW-1133">Transmembrane helix</keyword>
<evidence type="ECO:0000256" key="1">
    <source>
        <dbReference type="ARBA" id="ARBA00001971"/>
    </source>
</evidence>
<keyword evidence="7 13" id="KW-0479">Metal-binding</keyword>
<dbReference type="KEGG" id="trg:TRUGW13939_04146"/>
<evidence type="ECO:0000259" key="16">
    <source>
        <dbReference type="Pfam" id="PF06221"/>
    </source>
</evidence>
<dbReference type="OrthoDB" id="1470350at2759"/>
<dbReference type="InterPro" id="IPR001128">
    <property type="entry name" value="Cyt_P450"/>
</dbReference>
<dbReference type="GO" id="GO:0180022">
    <property type="term" value="C:RQC-trigger complex"/>
    <property type="evidence" value="ECO:0007669"/>
    <property type="project" value="InterPro"/>
</dbReference>
<dbReference type="GO" id="GO:0016705">
    <property type="term" value="F:oxidoreductase activity, acting on paired donors, with incorporation or reduction of molecular oxygen"/>
    <property type="evidence" value="ECO:0007669"/>
    <property type="project" value="InterPro"/>
</dbReference>
<feature type="compositionally biased region" description="Low complexity" evidence="14">
    <location>
        <begin position="169"/>
        <end position="200"/>
    </location>
</feature>
<evidence type="ECO:0000256" key="12">
    <source>
        <dbReference type="ARBA" id="ARBA00023136"/>
    </source>
</evidence>
<evidence type="ECO:0000313" key="18">
    <source>
        <dbReference type="Proteomes" id="UP000509510"/>
    </source>
</evidence>
<feature type="transmembrane region" description="Helical" evidence="15">
    <location>
        <begin position="1119"/>
        <end position="1140"/>
    </location>
</feature>
<dbReference type="GO" id="GO:0020037">
    <property type="term" value="F:heme binding"/>
    <property type="evidence" value="ECO:0007669"/>
    <property type="project" value="InterPro"/>
</dbReference>
<dbReference type="GO" id="GO:1902181">
    <property type="term" value="P:verruculogen biosynthetic process"/>
    <property type="evidence" value="ECO:0007669"/>
    <property type="project" value="UniProtKB-ARBA"/>
</dbReference>
<evidence type="ECO:0000256" key="7">
    <source>
        <dbReference type="ARBA" id="ARBA00022723"/>
    </source>
</evidence>
<dbReference type="GO" id="GO:0005634">
    <property type="term" value="C:nucleus"/>
    <property type="evidence" value="ECO:0007669"/>
    <property type="project" value="InterPro"/>
</dbReference>
<dbReference type="GO" id="GO:0004497">
    <property type="term" value="F:monooxygenase activity"/>
    <property type="evidence" value="ECO:0007669"/>
    <property type="project" value="UniProtKB-KW"/>
</dbReference>
<keyword evidence="18" id="KW-1185">Reference proteome</keyword>
<accession>A0A7H8QTB0</accession>
<dbReference type="PANTHER" id="PTHR24305:SF237">
    <property type="entry name" value="CYTOCHROME P450 MONOOXYGENASE ATNE-RELATED"/>
    <property type="match status" value="1"/>
</dbReference>
<feature type="binding site" description="axial binding residue" evidence="13">
    <location>
        <position position="1016"/>
    </location>
    <ligand>
        <name>heme</name>
        <dbReference type="ChEBI" id="CHEBI:30413"/>
    </ligand>
    <ligandPart>
        <name>Fe</name>
        <dbReference type="ChEBI" id="CHEBI:18248"/>
    </ligandPart>
</feature>
<keyword evidence="10 13" id="KW-0408">Iron</keyword>
<dbReference type="GO" id="GO:0005506">
    <property type="term" value="F:iron ion binding"/>
    <property type="evidence" value="ECO:0007669"/>
    <property type="project" value="InterPro"/>
</dbReference>
<evidence type="ECO:0000256" key="15">
    <source>
        <dbReference type="SAM" id="Phobius"/>
    </source>
</evidence>